<evidence type="ECO:0000313" key="2">
    <source>
        <dbReference type="Proteomes" id="UP000492821"/>
    </source>
</evidence>
<reference evidence="2" key="1">
    <citation type="journal article" date="2013" name="Genetics">
        <title>The draft genome and transcriptome of Panagrellus redivivus are shaped by the harsh demands of a free-living lifestyle.</title>
        <authorList>
            <person name="Srinivasan J."/>
            <person name="Dillman A.R."/>
            <person name="Macchietto M.G."/>
            <person name="Heikkinen L."/>
            <person name="Lakso M."/>
            <person name="Fracchia K.M."/>
            <person name="Antoshechkin I."/>
            <person name="Mortazavi A."/>
            <person name="Wong G."/>
            <person name="Sternberg P.W."/>
        </authorList>
    </citation>
    <scope>NUCLEOTIDE SEQUENCE [LARGE SCALE GENOMIC DNA]</scope>
    <source>
        <strain evidence="2">MT8872</strain>
    </source>
</reference>
<dbReference type="CDD" id="cd18186">
    <property type="entry name" value="BTB_POZ_ZBTB_KLHL-like"/>
    <property type="match status" value="1"/>
</dbReference>
<accession>A0A7E4UYW6</accession>
<dbReference type="PROSITE" id="PS50097">
    <property type="entry name" value="BTB"/>
    <property type="match status" value="1"/>
</dbReference>
<dbReference type="InterPro" id="IPR011333">
    <property type="entry name" value="SKP1/BTB/POZ_sf"/>
</dbReference>
<evidence type="ECO:0000259" key="1">
    <source>
        <dbReference type="PROSITE" id="PS50097"/>
    </source>
</evidence>
<dbReference type="WBParaSite" id="Pan_g14228.t1">
    <property type="protein sequence ID" value="Pan_g14228.t1"/>
    <property type="gene ID" value="Pan_g14228"/>
</dbReference>
<feature type="domain" description="BTB" evidence="1">
    <location>
        <begin position="145"/>
        <end position="212"/>
    </location>
</feature>
<dbReference type="SMART" id="SM00225">
    <property type="entry name" value="BTB"/>
    <property type="match status" value="1"/>
</dbReference>
<reference evidence="3" key="2">
    <citation type="submission" date="2020-10" db="UniProtKB">
        <authorList>
            <consortium name="WormBaseParasite"/>
        </authorList>
    </citation>
    <scope>IDENTIFICATION</scope>
</reference>
<dbReference type="AlphaFoldDB" id="A0A7E4UYW6"/>
<dbReference type="PANTHER" id="PTHR24413">
    <property type="entry name" value="SPECKLE-TYPE POZ PROTEIN"/>
    <property type="match status" value="1"/>
</dbReference>
<evidence type="ECO:0000313" key="3">
    <source>
        <dbReference type="WBParaSite" id="Pan_g14228.t1"/>
    </source>
</evidence>
<sequence>MPSSFTDTAEVKVSTADIDGMTEEQCVFSTKHRIRGSKIQWAVHVCGVKGLPSYNPRIFLWVSEGGLTAKGNVVIGPVDGYEKTFSFSFNETETKHCIVDGFRSSRLGEDGVVTVHVTFSNYKDVVYVEPSTVFDFITDSSHYTSDAQIHVDDKTIDVHRHFLCMISPVFHAEFTHDTKEARSGTIEINDFSFDTVKKVIDYCYGREFVVDELSRMIDVLKFADKYDIKTVIKKFDPL</sequence>
<keyword evidence="2" id="KW-1185">Reference proteome</keyword>
<dbReference type="Gene3D" id="3.30.710.10">
    <property type="entry name" value="Potassium Channel Kv1.1, Chain A"/>
    <property type="match status" value="1"/>
</dbReference>
<dbReference type="Pfam" id="PF00651">
    <property type="entry name" value="BTB"/>
    <property type="match status" value="1"/>
</dbReference>
<name>A0A7E4UYW6_PANRE</name>
<dbReference type="InterPro" id="IPR000210">
    <property type="entry name" value="BTB/POZ_dom"/>
</dbReference>
<organism evidence="2 3">
    <name type="scientific">Panagrellus redivivus</name>
    <name type="common">Microworm</name>
    <dbReference type="NCBI Taxonomy" id="6233"/>
    <lineage>
        <taxon>Eukaryota</taxon>
        <taxon>Metazoa</taxon>
        <taxon>Ecdysozoa</taxon>
        <taxon>Nematoda</taxon>
        <taxon>Chromadorea</taxon>
        <taxon>Rhabditida</taxon>
        <taxon>Tylenchina</taxon>
        <taxon>Panagrolaimomorpha</taxon>
        <taxon>Panagrolaimoidea</taxon>
        <taxon>Panagrolaimidae</taxon>
        <taxon>Panagrellus</taxon>
    </lineage>
</organism>
<dbReference type="SUPFAM" id="SSF54695">
    <property type="entry name" value="POZ domain"/>
    <property type="match status" value="1"/>
</dbReference>
<protein>
    <submittedName>
        <fullName evidence="3">BTB domain-containing protein</fullName>
    </submittedName>
</protein>
<dbReference type="Proteomes" id="UP000492821">
    <property type="component" value="Unassembled WGS sequence"/>
</dbReference>
<proteinExistence type="predicted"/>